<evidence type="ECO:0000313" key="16">
    <source>
        <dbReference type="EMBL" id="CAK1545066.1"/>
    </source>
</evidence>
<evidence type="ECO:0000256" key="14">
    <source>
        <dbReference type="SAM" id="SignalP"/>
    </source>
</evidence>
<feature type="signal peptide" evidence="14">
    <location>
        <begin position="1"/>
        <end position="19"/>
    </location>
</feature>
<accession>A0AAV1J9E4</accession>
<protein>
    <recommendedName>
        <fullName evidence="15">Ionotropic glutamate receptor L-glutamate and glycine-binding domain-containing protein</fullName>
    </recommendedName>
</protein>
<evidence type="ECO:0000256" key="8">
    <source>
        <dbReference type="ARBA" id="ARBA00023136"/>
    </source>
</evidence>
<dbReference type="SMART" id="SM00918">
    <property type="entry name" value="Lig_chan-Glu_bd"/>
    <property type="match status" value="1"/>
</dbReference>
<keyword evidence="5 13" id="KW-0812">Transmembrane</keyword>
<dbReference type="Gene3D" id="1.10.287.70">
    <property type="match status" value="1"/>
</dbReference>
<evidence type="ECO:0000256" key="3">
    <source>
        <dbReference type="ARBA" id="ARBA00022448"/>
    </source>
</evidence>
<keyword evidence="4" id="KW-1003">Cell membrane</keyword>
<proteinExistence type="inferred from homology"/>
<evidence type="ECO:0000256" key="9">
    <source>
        <dbReference type="ARBA" id="ARBA00023170"/>
    </source>
</evidence>
<keyword evidence="7" id="KW-0406">Ion transport</keyword>
<reference evidence="16 17" key="1">
    <citation type="submission" date="2023-11" db="EMBL/GenBank/DDBJ databases">
        <authorList>
            <person name="Okamura Y."/>
        </authorList>
    </citation>
    <scope>NUCLEOTIDE SEQUENCE [LARGE SCALE GENOMIC DNA]</scope>
</reference>
<evidence type="ECO:0000256" key="7">
    <source>
        <dbReference type="ARBA" id="ARBA00023065"/>
    </source>
</evidence>
<keyword evidence="3" id="KW-0813">Transport</keyword>
<keyword evidence="11" id="KW-1071">Ligand-gated ion channel</keyword>
<organism evidence="16 17">
    <name type="scientific">Leptosia nina</name>
    <dbReference type="NCBI Taxonomy" id="320188"/>
    <lineage>
        <taxon>Eukaryota</taxon>
        <taxon>Metazoa</taxon>
        <taxon>Ecdysozoa</taxon>
        <taxon>Arthropoda</taxon>
        <taxon>Hexapoda</taxon>
        <taxon>Insecta</taxon>
        <taxon>Pterygota</taxon>
        <taxon>Neoptera</taxon>
        <taxon>Endopterygota</taxon>
        <taxon>Lepidoptera</taxon>
        <taxon>Glossata</taxon>
        <taxon>Ditrysia</taxon>
        <taxon>Papilionoidea</taxon>
        <taxon>Pieridae</taxon>
        <taxon>Pierinae</taxon>
        <taxon>Leptosia</taxon>
    </lineage>
</organism>
<keyword evidence="12" id="KW-0407">Ion channel</keyword>
<keyword evidence="9" id="KW-0675">Receptor</keyword>
<evidence type="ECO:0000256" key="13">
    <source>
        <dbReference type="SAM" id="Phobius"/>
    </source>
</evidence>
<dbReference type="InterPro" id="IPR001320">
    <property type="entry name" value="Iontro_rcpt_C"/>
</dbReference>
<evidence type="ECO:0000256" key="1">
    <source>
        <dbReference type="ARBA" id="ARBA00004651"/>
    </source>
</evidence>
<evidence type="ECO:0000256" key="4">
    <source>
        <dbReference type="ARBA" id="ARBA00022475"/>
    </source>
</evidence>
<evidence type="ECO:0000256" key="2">
    <source>
        <dbReference type="ARBA" id="ARBA00008685"/>
    </source>
</evidence>
<evidence type="ECO:0000259" key="15">
    <source>
        <dbReference type="SMART" id="SM00918"/>
    </source>
</evidence>
<evidence type="ECO:0000313" key="17">
    <source>
        <dbReference type="Proteomes" id="UP001497472"/>
    </source>
</evidence>
<dbReference type="Pfam" id="PF10613">
    <property type="entry name" value="Lig_chan-Glu_bd"/>
    <property type="match status" value="1"/>
</dbReference>
<gene>
    <name evidence="16" type="ORF">LNINA_LOCUS4760</name>
</gene>
<dbReference type="GO" id="GO:0005886">
    <property type="term" value="C:plasma membrane"/>
    <property type="evidence" value="ECO:0007669"/>
    <property type="project" value="UniProtKB-SubCell"/>
</dbReference>
<feature type="transmembrane region" description="Helical" evidence="13">
    <location>
        <begin position="406"/>
        <end position="425"/>
    </location>
</feature>
<name>A0AAV1J9E4_9NEOP</name>
<dbReference type="EMBL" id="CAVLEF010000006">
    <property type="protein sequence ID" value="CAK1545066.1"/>
    <property type="molecule type" value="Genomic_DNA"/>
</dbReference>
<comment type="caution">
    <text evidence="16">The sequence shown here is derived from an EMBL/GenBank/DDBJ whole genome shotgun (WGS) entry which is preliminary data.</text>
</comment>
<evidence type="ECO:0000256" key="11">
    <source>
        <dbReference type="ARBA" id="ARBA00023286"/>
    </source>
</evidence>
<dbReference type="GO" id="GO:0050906">
    <property type="term" value="P:detection of stimulus involved in sensory perception"/>
    <property type="evidence" value="ECO:0007669"/>
    <property type="project" value="UniProtKB-ARBA"/>
</dbReference>
<dbReference type="Pfam" id="PF00060">
    <property type="entry name" value="Lig_chan"/>
    <property type="match status" value="1"/>
</dbReference>
<feature type="transmembrane region" description="Helical" evidence="13">
    <location>
        <begin position="445"/>
        <end position="466"/>
    </location>
</feature>
<evidence type="ECO:0000256" key="6">
    <source>
        <dbReference type="ARBA" id="ARBA00022989"/>
    </source>
</evidence>
<dbReference type="InterPro" id="IPR019594">
    <property type="entry name" value="Glu/Gly-bd"/>
</dbReference>
<dbReference type="PANTHER" id="PTHR42643">
    <property type="entry name" value="IONOTROPIC RECEPTOR 20A-RELATED"/>
    <property type="match status" value="1"/>
</dbReference>
<keyword evidence="10" id="KW-0325">Glycoprotein</keyword>
<dbReference type="Proteomes" id="UP001497472">
    <property type="component" value="Unassembled WGS sequence"/>
</dbReference>
<dbReference type="Gene3D" id="3.40.190.10">
    <property type="entry name" value="Periplasmic binding protein-like II"/>
    <property type="match status" value="1"/>
</dbReference>
<feature type="domain" description="Ionotropic glutamate receptor L-glutamate and glycine-binding" evidence="15">
    <location>
        <begin position="239"/>
        <end position="302"/>
    </location>
</feature>
<evidence type="ECO:0000256" key="12">
    <source>
        <dbReference type="ARBA" id="ARBA00023303"/>
    </source>
</evidence>
<feature type="chain" id="PRO_5043863952" description="Ionotropic glutamate receptor L-glutamate and glycine-binding domain-containing protein" evidence="14">
    <location>
        <begin position="20"/>
        <end position="691"/>
    </location>
</feature>
<evidence type="ECO:0000256" key="10">
    <source>
        <dbReference type="ARBA" id="ARBA00023180"/>
    </source>
</evidence>
<feature type="transmembrane region" description="Helical" evidence="13">
    <location>
        <begin position="641"/>
        <end position="665"/>
    </location>
</feature>
<comment type="similarity">
    <text evidence="2">Belongs to the glutamate-gated ion channel (TC 1.A.10.1) family.</text>
</comment>
<dbReference type="GO" id="GO:0015276">
    <property type="term" value="F:ligand-gated monoatomic ion channel activity"/>
    <property type="evidence" value="ECO:0007669"/>
    <property type="project" value="InterPro"/>
</dbReference>
<sequence>MARLPLFVLSVLFLKIVNADIRTIIKNVNVRKDLQHVIINVLNDVVKRNDVTCVTAITDEVYLNIFEGAFFKRTYPVPFVTIVVEEHEDLLSPSTETLESMARAKKDGCNVYFIILANGLQVTRLLTFGDKYRLLDTRAKFVMLHDIRLFHSDYHYLWKRIVNVIFIKHHKKVVGKLRSKPWFDISTVPYPNPIKGIFVPRRVDVWRNGRFQYGKELFFDKTSNLNGEVLNVVYLEHVPSVMVMKFNESNKVSGVEVEILNTLSQKMNFQPKLYQSLDSDLQKLGEEQENGSYSGLLGEMVNGKADIALGNLQYTPYHLNLTDLSIPYTAQCWTFLTPEALTDNSWKTLILPFKLNMWIAVLLVLLVTGAIFYGLAYYYLNLVDFREISKNSANKSKKKLCDTKPVGLYLFGEITNSILYTYGMLLVVSLPRLPSGWSIRLLTGWYWLYCILLVVSYRASMTAILANPAPRVTIDTLKELVDSRLACGGWGSETKKFFQESLDETGQRIGENFDNVNSPEEAARRIAQGAFAYYDSSDFLKYLSVRRKANMTISAGNFTVNDTEEHNERSLHIMSDCVVNAPISIGFHKNSPLKPLADEYLKRIVEVGLVGKWLNDAMYKIRSLDKTEEEIKALINLKKMYCAFIALAIGYSLSLLCLLAEYAHWNFIVKRDPNFDKYNLAKYYDNKNKRQ</sequence>
<feature type="transmembrane region" description="Helical" evidence="13">
    <location>
        <begin position="357"/>
        <end position="380"/>
    </location>
</feature>
<dbReference type="PANTHER" id="PTHR42643:SF35">
    <property type="entry name" value="IONOTROPIC RECEPTOR 68A, ISOFORM A"/>
    <property type="match status" value="1"/>
</dbReference>
<dbReference type="SUPFAM" id="SSF53850">
    <property type="entry name" value="Periplasmic binding protein-like II"/>
    <property type="match status" value="1"/>
</dbReference>
<keyword evidence="17" id="KW-1185">Reference proteome</keyword>
<keyword evidence="6 13" id="KW-1133">Transmembrane helix</keyword>
<dbReference type="InterPro" id="IPR052192">
    <property type="entry name" value="Insect_Ionotropic_Sensory_Rcpt"/>
</dbReference>
<evidence type="ECO:0000256" key="5">
    <source>
        <dbReference type="ARBA" id="ARBA00022692"/>
    </source>
</evidence>
<keyword evidence="14" id="KW-0732">Signal</keyword>
<dbReference type="AlphaFoldDB" id="A0AAV1J9E4"/>
<comment type="subcellular location">
    <subcellularLocation>
        <location evidence="1">Cell membrane</location>
        <topology evidence="1">Multi-pass membrane protein</topology>
    </subcellularLocation>
</comment>
<keyword evidence="8 13" id="KW-0472">Membrane</keyword>